<evidence type="ECO:0000256" key="8">
    <source>
        <dbReference type="ARBA" id="ARBA00023136"/>
    </source>
</evidence>
<sequence>MPWNWFVEFKTKIKRINLFKDIDKTNEEDIKNQKISTIIFLILFTISIVALFLYSALTPLTKTVVAEQPSLFDYQQLEEKYSNTLLCPCTSVSNEYSEFISSFTPTFNQICSSDFVSDEWLNYVNYRLFLEPQYHFVWDFRHSAYGFFAMLRTLCVLAKQTIDDQLISFYSAILLTENTISEDIFLANINAIREQFIATSKNDFIITLDSVLLMGLVSSGAFNRLGTKWQLFLFLYPPSGFVDAWSGPSYTTNGNCPASSLYCSVTTGIYLRKLPNETSSNLPWAKYRAELQFEVPGVLVGTFILYAVLQSNLSCLYNESCLSKLNTYLNDSLSLFNATPLAVPSSASSLPTINDLANLLMVDSWQLNSSYQHYFNACNPSTCTYTYSHQFDILFIITTVISFIGGIVTVLMIVILPTVKFLRKKVKSFNRLLRSPKVVPHETTIELQAVGDTTEQQNSLFVKIKMSLFNLNFFSDSDENSEWHLYGQRLSTRFFIISIILTFSILILYASTYSITKTITINKPSIDVYFTLQDKYPQTLTCPCSSTTNEHSQFISFQPIFHPICLSDFITANWSNYLLSVDGGNIDYYDFRLNNLVFFPTVLSFCELSSETINNQIIIFNSTKYVTKYVQEIDFFNFQTQQLINNMKRTTVNSFQLLISMARQTIWGNALFSVLAYLYTPDPTINYDYNSTLNPHQLNLIFYPLYYQSSPNTTCSCKIQPTTCNQLSNISNPNDTTEAANKLFTVPGYYIGCYLSESMFRSNFECFFDQTCLQNISNLIYSTSKYPFNATAMQLNSSRYNLTTSVQDIIDNLMIEEWNNETSFQFYFKQCNPYLCSYSYNLKGDISYIFAITFGLIGGLTTILKIIIPFIVLMIRRWRQKRKTDTNQPMINQDIQTTTIGQKLKISILTFNLFKNRIKRSEEQLQQQRFSTRFFLIITLITLIILVFYVSFENITHTIIKNNPTITEFNKLYQEYPNTIQCPCQTYSITYEEFISFQPHLHSICSSTFVDETSQWIVLDYPQTMPIHSARKDDFRQIGSLFFQLLNSFCKLSNKTMNAELTTFYSTRFITLNLITFEQFQTQINQLINQFLQNTARSFINSLFFAENMTAANMFFSAYQSDSLYSSASPLYEYNTYSDYEYAYIYDRVDQLYNSNETGIDCDCQSTPWCIQQAIVYDLDTITQLFSPPGIFVGCYLVEAVLQSDLRCFFDIDCLQQLIDSLSLENISVSDIILNSTASHYQEKSSLLEIVSNLMVEEWNNQTFYDNYFNICQPSVCTATYISRGNIIYIITTTIGLIGGYISTKSAQTVCFALIVIMNSSSWIDLSRVFLQLPIIIPLTPEGWKLSSLIARLQHTSETSFSTLILLLTLLVFSGDMLIGCLQPLITYSLLPFGQKTFYYTCILSPFAYPSACFLSFRWPTITIRTVIVETIIGVSLCIFIVCTAWQSPCSWMADTIYGSIVMVTTWCLATLILAYIRISNCDWKSN</sequence>
<evidence type="ECO:0000256" key="4">
    <source>
        <dbReference type="ARBA" id="ARBA00022448"/>
    </source>
</evidence>
<feature type="transmembrane region" description="Helical" evidence="9">
    <location>
        <begin position="846"/>
        <end position="873"/>
    </location>
</feature>
<protein>
    <submittedName>
        <fullName evidence="10">Uncharacterized protein</fullName>
    </submittedName>
</protein>
<dbReference type="PANTHER" id="PTHR12929:SF10">
    <property type="entry name" value="RIBOFLAVIN TRANSPORTER"/>
    <property type="match status" value="1"/>
</dbReference>
<proteinExistence type="inferred from homology"/>
<comment type="subcellular location">
    <subcellularLocation>
        <location evidence="2">Cell membrane</location>
        <topology evidence="2">Multi-pass membrane protein</topology>
    </subcellularLocation>
</comment>
<keyword evidence="6 9" id="KW-0812">Transmembrane</keyword>
<feature type="transmembrane region" description="Helical" evidence="9">
    <location>
        <begin position="1398"/>
        <end position="1417"/>
    </location>
</feature>
<organism evidence="10 12">
    <name type="scientific">Adineta steineri</name>
    <dbReference type="NCBI Taxonomy" id="433720"/>
    <lineage>
        <taxon>Eukaryota</taxon>
        <taxon>Metazoa</taxon>
        <taxon>Spiralia</taxon>
        <taxon>Gnathifera</taxon>
        <taxon>Rotifera</taxon>
        <taxon>Eurotatoria</taxon>
        <taxon>Bdelloidea</taxon>
        <taxon>Adinetida</taxon>
        <taxon>Adinetidae</taxon>
        <taxon>Adineta</taxon>
    </lineage>
</organism>
<feature type="transmembrane region" description="Helical" evidence="9">
    <location>
        <begin position="38"/>
        <end position="57"/>
    </location>
</feature>
<evidence type="ECO:0000256" key="5">
    <source>
        <dbReference type="ARBA" id="ARBA00022475"/>
    </source>
</evidence>
<feature type="transmembrane region" description="Helical" evidence="9">
    <location>
        <begin position="934"/>
        <end position="952"/>
    </location>
</feature>
<evidence type="ECO:0000256" key="2">
    <source>
        <dbReference type="ARBA" id="ARBA00004651"/>
    </source>
</evidence>
<evidence type="ECO:0000256" key="7">
    <source>
        <dbReference type="ARBA" id="ARBA00022989"/>
    </source>
</evidence>
<dbReference type="EMBL" id="CAJNOI010000602">
    <property type="protein sequence ID" value="CAF1315136.1"/>
    <property type="molecule type" value="Genomic_DNA"/>
</dbReference>
<evidence type="ECO:0000256" key="9">
    <source>
        <dbReference type="SAM" id="Phobius"/>
    </source>
</evidence>
<dbReference type="GO" id="GO:0005886">
    <property type="term" value="C:plasma membrane"/>
    <property type="evidence" value="ECO:0007669"/>
    <property type="project" value="UniProtKB-SubCell"/>
</dbReference>
<keyword evidence="8 9" id="KW-0472">Membrane</keyword>
<keyword evidence="12" id="KW-1185">Reference proteome</keyword>
<evidence type="ECO:0000256" key="1">
    <source>
        <dbReference type="ARBA" id="ARBA00000215"/>
    </source>
</evidence>
<dbReference type="InterPro" id="IPR009357">
    <property type="entry name" value="Riboflavin_transptr"/>
</dbReference>
<feature type="transmembrane region" description="Helical" evidence="9">
    <location>
        <begin position="1364"/>
        <end position="1386"/>
    </location>
</feature>
<dbReference type="Pfam" id="PF06237">
    <property type="entry name" value="SLC52_ribofla_tr"/>
    <property type="match status" value="1"/>
</dbReference>
<reference evidence="10" key="1">
    <citation type="submission" date="2021-02" db="EMBL/GenBank/DDBJ databases">
        <authorList>
            <person name="Nowell W R."/>
        </authorList>
    </citation>
    <scope>NUCLEOTIDE SEQUENCE</scope>
</reference>
<accession>A0A814YBI1</accession>
<feature type="transmembrane region" description="Helical" evidence="9">
    <location>
        <begin position="393"/>
        <end position="419"/>
    </location>
</feature>
<evidence type="ECO:0000313" key="11">
    <source>
        <dbReference type="EMBL" id="CAF1315136.1"/>
    </source>
</evidence>
<keyword evidence="4" id="KW-0813">Transport</keyword>
<comment type="similarity">
    <text evidence="3">Belongs to the riboflavin transporter family.</text>
</comment>
<evidence type="ECO:0000256" key="3">
    <source>
        <dbReference type="ARBA" id="ARBA00006366"/>
    </source>
</evidence>
<dbReference type="EMBL" id="CAJNOM010000206">
    <property type="protein sequence ID" value="CAF1228178.1"/>
    <property type="molecule type" value="Genomic_DNA"/>
</dbReference>
<feature type="transmembrane region" description="Helical" evidence="9">
    <location>
        <begin position="1457"/>
        <end position="1477"/>
    </location>
</feature>
<dbReference type="Proteomes" id="UP000663832">
    <property type="component" value="Unassembled WGS sequence"/>
</dbReference>
<evidence type="ECO:0000313" key="10">
    <source>
        <dbReference type="EMBL" id="CAF1228178.1"/>
    </source>
</evidence>
<dbReference type="GO" id="GO:0032217">
    <property type="term" value="F:riboflavin transmembrane transporter activity"/>
    <property type="evidence" value="ECO:0007669"/>
    <property type="project" value="InterPro"/>
</dbReference>
<feature type="transmembrane region" description="Helical" evidence="9">
    <location>
        <begin position="1423"/>
        <end position="1445"/>
    </location>
</feature>
<comment type="catalytic activity">
    <reaction evidence="1">
        <text>riboflavin(in) = riboflavin(out)</text>
        <dbReference type="Rhea" id="RHEA:35015"/>
        <dbReference type="ChEBI" id="CHEBI:57986"/>
    </reaction>
</comment>
<dbReference type="OrthoDB" id="10005645at2759"/>
<evidence type="ECO:0000313" key="12">
    <source>
        <dbReference type="Proteomes" id="UP000663832"/>
    </source>
</evidence>
<name>A0A814YBI1_9BILA</name>
<keyword evidence="7 9" id="KW-1133">Transmembrane helix</keyword>
<dbReference type="PANTHER" id="PTHR12929">
    <property type="entry name" value="SOLUTE CARRIER FAMILY 52"/>
    <property type="match status" value="1"/>
</dbReference>
<comment type="caution">
    <text evidence="10">The sequence shown here is derived from an EMBL/GenBank/DDBJ whole genome shotgun (WGS) entry which is preliminary data.</text>
</comment>
<evidence type="ECO:0000256" key="6">
    <source>
        <dbReference type="ARBA" id="ARBA00022692"/>
    </source>
</evidence>
<keyword evidence="5" id="KW-1003">Cell membrane</keyword>
<feature type="transmembrane region" description="Helical" evidence="9">
    <location>
        <begin position="494"/>
        <end position="515"/>
    </location>
</feature>
<gene>
    <name evidence="11" type="ORF">BJG266_LOCUS33033</name>
    <name evidence="10" type="ORF">QVE165_LOCUS27285</name>
</gene>
<dbReference type="Proteomes" id="UP000663877">
    <property type="component" value="Unassembled WGS sequence"/>
</dbReference>